<dbReference type="AlphaFoldDB" id="A0A2Z6R0C4"/>
<organism evidence="1 2">
    <name type="scientific">Rhizophagus clarus</name>
    <dbReference type="NCBI Taxonomy" id="94130"/>
    <lineage>
        <taxon>Eukaryota</taxon>
        <taxon>Fungi</taxon>
        <taxon>Fungi incertae sedis</taxon>
        <taxon>Mucoromycota</taxon>
        <taxon>Glomeromycotina</taxon>
        <taxon>Glomeromycetes</taxon>
        <taxon>Glomerales</taxon>
        <taxon>Glomeraceae</taxon>
        <taxon>Rhizophagus</taxon>
    </lineage>
</organism>
<evidence type="ECO:0000313" key="1">
    <source>
        <dbReference type="EMBL" id="GBB94262.1"/>
    </source>
</evidence>
<proteinExistence type="predicted"/>
<gene>
    <name evidence="1" type="ORF">RclHR1_02320017</name>
</gene>
<evidence type="ECO:0000313" key="2">
    <source>
        <dbReference type="Proteomes" id="UP000247702"/>
    </source>
</evidence>
<sequence>MFHPEVITHMFYLSFKINMFRTLITSRSDTNIEVHNENGVPYSHRDKSDVKRLQNSIARKHLVLKKNKVPLDDKLPKSSKKRKLSLPISRTHILKPKVNQEREIKKGKIHVFYKTMKKKYYLKKKS</sequence>
<dbReference type="EMBL" id="BEXD01001469">
    <property type="protein sequence ID" value="GBB94262.1"/>
    <property type="molecule type" value="Genomic_DNA"/>
</dbReference>
<protein>
    <submittedName>
        <fullName evidence="1">Uncharacterized protein</fullName>
    </submittedName>
</protein>
<name>A0A2Z6R0C4_9GLOM</name>
<comment type="caution">
    <text evidence="1">The sequence shown here is derived from an EMBL/GenBank/DDBJ whole genome shotgun (WGS) entry which is preliminary data.</text>
</comment>
<dbReference type="Proteomes" id="UP000247702">
    <property type="component" value="Unassembled WGS sequence"/>
</dbReference>
<accession>A0A2Z6R0C4</accession>
<keyword evidence="2" id="KW-1185">Reference proteome</keyword>
<reference evidence="1 2" key="1">
    <citation type="submission" date="2017-11" db="EMBL/GenBank/DDBJ databases">
        <title>The genome of Rhizophagus clarus HR1 reveals common genetic basis of auxotrophy among arbuscular mycorrhizal fungi.</title>
        <authorList>
            <person name="Kobayashi Y."/>
        </authorList>
    </citation>
    <scope>NUCLEOTIDE SEQUENCE [LARGE SCALE GENOMIC DNA]</scope>
    <source>
        <strain evidence="1 2">HR1</strain>
    </source>
</reference>